<proteinExistence type="predicted"/>
<feature type="region of interest" description="Disordered" evidence="1">
    <location>
        <begin position="156"/>
        <end position="226"/>
    </location>
</feature>
<feature type="compositionally biased region" description="Basic and acidic residues" evidence="1">
    <location>
        <begin position="337"/>
        <end position="346"/>
    </location>
</feature>
<dbReference type="EMBL" id="MU629945">
    <property type="protein sequence ID" value="KAJ1254665.1"/>
    <property type="molecule type" value="Genomic_DNA"/>
</dbReference>
<comment type="caution">
    <text evidence="2">The sequence shown here is derived from an EMBL/GenBank/DDBJ whole genome shotgun (WGS) entry which is preliminary data.</text>
</comment>
<sequence length="454" mass="51146">MDEEGIVENLKDLFDRGWNWQLKKLEEYSFLVRFPPNKRVENLVVGKVSMFYLNKEGVLASLRAWNGEVEPVGQLSEVWVQIKGMPPKWVDWVSIRDVSSSLGRLVEVDWQLMFTSLFSLVRVKIKCKNPKKIPAQRVFEMDDQLFLLSFKAEGVDQEGSVDEDGGDEDEDMDESDMARGAKDFSDKSNQKDKDERHNQENPEEQPGGGKMTKGDKQGKSLGSGSVRRNLSFSFEGMFDGVSLDPGDNEDLLKAMELDSSMSDDERDENCDKTCRDELEEQMCLPKEWVDIFKEEKLNGALDSTVSLGLGPSDTWSQQAEVVEGQGRPAEDLQSTQPDREELEKQLNGEFGKRKKELVWGPVIAERKSKRNVSDGRSVLEKAQELKRKVNLDLKQVLCVEKYGAPLTAYLEAGQKLADSLPGSEETRLGVLPGGLEEEAGDQMLSCSEVLMVER</sequence>
<gene>
    <name evidence="2" type="ORF">BS78_K005500</name>
</gene>
<evidence type="ECO:0000256" key="1">
    <source>
        <dbReference type="SAM" id="MobiDB-lite"/>
    </source>
</evidence>
<name>A0A9W8CDZ1_9POAL</name>
<accession>A0A9W8CDZ1</accession>
<reference evidence="2 3" key="1">
    <citation type="submission" date="2022-10" db="EMBL/GenBank/DDBJ databases">
        <title>WGS assembly of Paspalum vaginatum 540-79.</title>
        <authorList>
            <person name="Sun G."/>
            <person name="Wase N."/>
            <person name="Shu S."/>
            <person name="Jenkins J."/>
            <person name="Zhou B."/>
            <person name="Torres-Rodriguez J."/>
            <person name="Chen C."/>
            <person name="Sandor L."/>
            <person name="Plott C."/>
            <person name="Yoshinga Y."/>
            <person name="Daum C."/>
            <person name="Qi P."/>
            <person name="Barry K."/>
            <person name="Lipzen A."/>
            <person name="Berry L."/>
            <person name="Pedersen C."/>
            <person name="Gottilla T."/>
            <person name="Foltz A."/>
            <person name="Yu H."/>
            <person name="O'Malley R."/>
            <person name="Zhang C."/>
            <person name="Devos K."/>
            <person name="Sigmon B."/>
            <person name="Yu B."/>
            <person name="Obata T."/>
            <person name="Schmutz J."/>
            <person name="Schnable J."/>
        </authorList>
    </citation>
    <scope>NUCLEOTIDE SEQUENCE [LARGE SCALE GENOMIC DNA]</scope>
    <source>
        <strain evidence="3">cv. 540-79</strain>
    </source>
</reference>
<dbReference type="AlphaFoldDB" id="A0A9W8CDZ1"/>
<organism evidence="2 3">
    <name type="scientific">Paspalum vaginatum</name>
    <name type="common">seashore paspalum</name>
    <dbReference type="NCBI Taxonomy" id="158149"/>
    <lineage>
        <taxon>Eukaryota</taxon>
        <taxon>Viridiplantae</taxon>
        <taxon>Streptophyta</taxon>
        <taxon>Embryophyta</taxon>
        <taxon>Tracheophyta</taxon>
        <taxon>Spermatophyta</taxon>
        <taxon>Magnoliopsida</taxon>
        <taxon>Liliopsida</taxon>
        <taxon>Poales</taxon>
        <taxon>Poaceae</taxon>
        <taxon>PACMAD clade</taxon>
        <taxon>Panicoideae</taxon>
        <taxon>Andropogonodae</taxon>
        <taxon>Paspaleae</taxon>
        <taxon>Paspalinae</taxon>
        <taxon>Paspalum</taxon>
    </lineage>
</organism>
<evidence type="ECO:0000313" key="3">
    <source>
        <dbReference type="Proteomes" id="UP001164776"/>
    </source>
</evidence>
<evidence type="ECO:0008006" key="4">
    <source>
        <dbReference type="Google" id="ProtNLM"/>
    </source>
</evidence>
<dbReference type="OrthoDB" id="693181at2759"/>
<feature type="region of interest" description="Disordered" evidence="1">
    <location>
        <begin position="323"/>
        <end position="347"/>
    </location>
</feature>
<keyword evidence="3" id="KW-1185">Reference proteome</keyword>
<feature type="compositionally biased region" description="Acidic residues" evidence="1">
    <location>
        <begin position="156"/>
        <end position="175"/>
    </location>
</feature>
<dbReference type="Proteomes" id="UP001164776">
    <property type="component" value="Unassembled WGS sequence"/>
</dbReference>
<protein>
    <recommendedName>
        <fullName evidence="4">DUF4283 domain-containing protein</fullName>
    </recommendedName>
</protein>
<feature type="compositionally biased region" description="Basic and acidic residues" evidence="1">
    <location>
        <begin position="176"/>
        <end position="200"/>
    </location>
</feature>
<evidence type="ECO:0000313" key="2">
    <source>
        <dbReference type="EMBL" id="KAJ1254665.1"/>
    </source>
</evidence>
<dbReference type="PANTHER" id="PTHR33170">
    <property type="entry name" value="DUF4283 DOMAIN-CONTAINING PROTEIN-RELATED"/>
    <property type="match status" value="1"/>
</dbReference>
<dbReference type="PANTHER" id="PTHR33170:SF51">
    <property type="entry name" value="CCHC-TYPE DOMAIN-CONTAINING PROTEIN"/>
    <property type="match status" value="1"/>
</dbReference>